<feature type="binding site" evidence="8">
    <location>
        <position position="256"/>
    </location>
    <ligand>
        <name>substrate</name>
        <note>ligand shared with subunit alpha</note>
    </ligand>
</feature>
<dbReference type="EMBL" id="JABJWZ010000166">
    <property type="protein sequence ID" value="MBB1255076.1"/>
    <property type="molecule type" value="Genomic_DNA"/>
</dbReference>
<feature type="binding site" evidence="8">
    <location>
        <position position="205"/>
    </location>
    <ligand>
        <name>Mg(2+)</name>
        <dbReference type="ChEBI" id="CHEBI:18420"/>
    </ligand>
</feature>
<dbReference type="PIRSF" id="PIRSF001554">
    <property type="entry name" value="SucCS_beta"/>
    <property type="match status" value="1"/>
</dbReference>
<evidence type="ECO:0000313" key="15">
    <source>
        <dbReference type="Proteomes" id="UP000525686"/>
    </source>
</evidence>
<dbReference type="SUPFAM" id="SSF52210">
    <property type="entry name" value="Succinyl-CoA synthetase domains"/>
    <property type="match status" value="1"/>
</dbReference>
<feature type="binding site" evidence="8">
    <location>
        <begin position="318"/>
        <end position="320"/>
    </location>
    <ligand>
        <name>substrate</name>
        <note>ligand shared with subunit alpha</note>
    </ligand>
</feature>
<gene>
    <name evidence="8 12" type="primary">sucC</name>
    <name evidence="12" type="ORF">FNX44_016995</name>
    <name evidence="10" type="ORF">H3146_17220</name>
    <name evidence="11" type="ORF">H3147_08290</name>
</gene>
<dbReference type="HAMAP" id="MF_00558">
    <property type="entry name" value="Succ_CoA_beta"/>
    <property type="match status" value="1"/>
</dbReference>
<dbReference type="InterPro" id="IPR011761">
    <property type="entry name" value="ATP-grasp"/>
</dbReference>
<dbReference type="InterPro" id="IPR016102">
    <property type="entry name" value="Succinyl-CoA_synth-like"/>
</dbReference>
<dbReference type="Proteomes" id="UP000525686">
    <property type="component" value="Unassembled WGS sequence"/>
</dbReference>
<dbReference type="Pfam" id="PF00549">
    <property type="entry name" value="Ligase_CoA"/>
    <property type="match status" value="1"/>
</dbReference>
<comment type="catalytic activity">
    <reaction evidence="8">
        <text>succinate + ATP + CoA = succinyl-CoA + ADP + phosphate</text>
        <dbReference type="Rhea" id="RHEA:17661"/>
        <dbReference type="ChEBI" id="CHEBI:30031"/>
        <dbReference type="ChEBI" id="CHEBI:30616"/>
        <dbReference type="ChEBI" id="CHEBI:43474"/>
        <dbReference type="ChEBI" id="CHEBI:57287"/>
        <dbReference type="ChEBI" id="CHEBI:57292"/>
        <dbReference type="ChEBI" id="CHEBI:456216"/>
        <dbReference type="EC" id="6.2.1.5"/>
    </reaction>
</comment>
<keyword evidence="2 8" id="KW-0816">Tricarboxylic acid cycle</keyword>
<proteinExistence type="inferred from homology"/>
<dbReference type="Gene3D" id="3.30.1490.20">
    <property type="entry name" value="ATP-grasp fold, A domain"/>
    <property type="match status" value="1"/>
</dbReference>
<evidence type="ECO:0000313" key="13">
    <source>
        <dbReference type="Proteomes" id="UP000320857"/>
    </source>
</evidence>
<evidence type="ECO:0000256" key="7">
    <source>
        <dbReference type="ARBA" id="ARBA00022842"/>
    </source>
</evidence>
<keyword evidence="5 8" id="KW-0547">Nucleotide-binding</keyword>
<comment type="caution">
    <text evidence="12">The sequence shown here is derived from an EMBL/GenBank/DDBJ whole genome shotgun (WGS) entry which is preliminary data.</text>
</comment>
<dbReference type="PANTHER" id="PTHR11815">
    <property type="entry name" value="SUCCINYL-COA SYNTHETASE BETA CHAIN"/>
    <property type="match status" value="1"/>
</dbReference>
<dbReference type="GO" id="GO:0006104">
    <property type="term" value="P:succinyl-CoA metabolic process"/>
    <property type="evidence" value="ECO:0007669"/>
    <property type="project" value="TreeGrafter"/>
</dbReference>
<dbReference type="InterPro" id="IPR013815">
    <property type="entry name" value="ATP_grasp_subdomain_1"/>
</dbReference>
<feature type="binding site" evidence="8">
    <location>
        <begin position="52"/>
        <end position="54"/>
    </location>
    <ligand>
        <name>ATP</name>
        <dbReference type="ChEBI" id="CHEBI:30616"/>
    </ligand>
</feature>
<feature type="domain" description="ATP-grasp" evidence="9">
    <location>
        <begin position="9"/>
        <end position="225"/>
    </location>
</feature>
<dbReference type="InterPro" id="IPR017866">
    <property type="entry name" value="Succ-CoA_synthase_bsu_CS"/>
</dbReference>
<sequence>MDLFEYQARDLFAKHDVPVLAGEVIDTPEAAREVTERLGGRAVVKAQVKTGGRGKAGGVKLASDPADAVEKAGQILGMDIKGHTVHKVMLAQTADIVEEYYVSFLLDRTNRTFLAMASVEGGVDIEEVAATKPEALAKIPVDAIDGVSEEKAREIVEAAKFPAEVKDQVVAALQKLWDVFIKEDALLVEVNPLVKTADGTIIALDGKVSLDANAEFRQPDHAALEDKAAANPLEAAAKAKGLNYVKLEGQVGIIGNGAGLVMSTLDVVAYAGEKHSGVKPANFLDIGGGASAEVMANGLEIILGDPEVKSVFVNVFGGITACDAVANGIVQALELLESKGEQVTKPLVVRLDGNNAELGRKILTDANHPLVEQVDTMDGAADRAAELAAK</sequence>
<evidence type="ECO:0000256" key="8">
    <source>
        <dbReference type="HAMAP-Rule" id="MF_00558"/>
    </source>
</evidence>
<dbReference type="Pfam" id="PF08442">
    <property type="entry name" value="ATP-grasp_2"/>
    <property type="match status" value="1"/>
</dbReference>
<evidence type="ECO:0000313" key="11">
    <source>
        <dbReference type="EMBL" id="MBB1258828.1"/>
    </source>
</evidence>
<evidence type="ECO:0000313" key="10">
    <source>
        <dbReference type="EMBL" id="MBB1255076.1"/>
    </source>
</evidence>
<comment type="pathway">
    <text evidence="8">Carbohydrate metabolism; tricarboxylic acid cycle; succinate from succinyl-CoA (ligase route): step 1/1.</text>
</comment>
<protein>
    <recommendedName>
        <fullName evidence="8">Succinate--CoA ligase [ADP-forming] subunit beta</fullName>
        <ecNumber evidence="8">6.2.1.5</ecNumber>
    </recommendedName>
    <alternativeName>
        <fullName evidence="8">Succinyl-CoA synthetase subunit beta</fullName>
        <shortName evidence="8">SCS-beta</shortName>
    </alternativeName>
</protein>
<dbReference type="EC" id="6.2.1.5" evidence="8"/>
<dbReference type="GO" id="GO:0006099">
    <property type="term" value="P:tricarboxylic acid cycle"/>
    <property type="evidence" value="ECO:0007669"/>
    <property type="project" value="UniProtKB-UniRule"/>
</dbReference>
<dbReference type="RefSeq" id="WP_143649110.1">
    <property type="nucleotide sequence ID" value="NZ_JABJWZ010000166.1"/>
</dbReference>
<reference evidence="14 15" key="2">
    <citation type="submission" date="2020-05" db="EMBL/GenBank/DDBJ databases">
        <title>Classification of alakaliphilic streptomycetes isolated from an alkaline soil next to Lonar Crater, India and a proposal for the recognition of Streptomyces alkaliterrae sp. nov.</title>
        <authorList>
            <person name="Golinska P."/>
        </authorList>
    </citation>
    <scope>NUCLEOTIDE SEQUENCE [LARGE SCALE GENOMIC DNA]</scope>
    <source>
        <strain evidence="15">OF3</strain>
        <strain evidence="14">OF8</strain>
    </source>
</reference>
<organism evidence="12 13">
    <name type="scientific">Streptomyces alkaliterrae</name>
    <dbReference type="NCBI Taxonomy" id="2213162"/>
    <lineage>
        <taxon>Bacteria</taxon>
        <taxon>Bacillati</taxon>
        <taxon>Actinomycetota</taxon>
        <taxon>Actinomycetes</taxon>
        <taxon>Kitasatosporales</taxon>
        <taxon>Streptomycetaceae</taxon>
        <taxon>Streptomyces</taxon>
    </lineage>
</organism>
<evidence type="ECO:0000256" key="2">
    <source>
        <dbReference type="ARBA" id="ARBA00022532"/>
    </source>
</evidence>
<keyword evidence="6 8" id="KW-0067">ATP-binding</keyword>
<comment type="similarity">
    <text evidence="1 8">Belongs to the succinate/malate CoA ligase beta subunit family.</text>
</comment>
<dbReference type="PANTHER" id="PTHR11815:SF10">
    <property type="entry name" value="SUCCINATE--COA LIGASE [GDP-FORMING] SUBUNIT BETA, MITOCHONDRIAL"/>
    <property type="match status" value="1"/>
</dbReference>
<dbReference type="UniPathway" id="UPA00223">
    <property type="reaction ID" value="UER00999"/>
</dbReference>
<keyword evidence="4 8" id="KW-0479">Metal-binding</keyword>
<evidence type="ECO:0000256" key="4">
    <source>
        <dbReference type="ARBA" id="ARBA00022723"/>
    </source>
</evidence>
<dbReference type="NCBIfam" id="NF001913">
    <property type="entry name" value="PRK00696.1"/>
    <property type="match status" value="1"/>
</dbReference>
<dbReference type="GO" id="GO:0000287">
    <property type="term" value="F:magnesium ion binding"/>
    <property type="evidence" value="ECO:0007669"/>
    <property type="project" value="UniProtKB-UniRule"/>
</dbReference>
<evidence type="ECO:0000256" key="5">
    <source>
        <dbReference type="ARBA" id="ARBA00022741"/>
    </source>
</evidence>
<evidence type="ECO:0000256" key="6">
    <source>
        <dbReference type="ARBA" id="ARBA00022840"/>
    </source>
</evidence>
<dbReference type="PROSITE" id="PS50975">
    <property type="entry name" value="ATP_GRASP"/>
    <property type="match status" value="1"/>
</dbReference>
<feature type="binding site" evidence="8">
    <location>
        <position position="191"/>
    </location>
    <ligand>
        <name>Mg(2+)</name>
        <dbReference type="ChEBI" id="CHEBI:18420"/>
    </ligand>
</feature>
<evidence type="ECO:0000256" key="3">
    <source>
        <dbReference type="ARBA" id="ARBA00022598"/>
    </source>
</evidence>
<dbReference type="EMBL" id="VJYK02000178">
    <property type="protein sequence ID" value="MQS03538.1"/>
    <property type="molecule type" value="Genomic_DNA"/>
</dbReference>
<dbReference type="GO" id="GO:0005524">
    <property type="term" value="F:ATP binding"/>
    <property type="evidence" value="ECO:0007669"/>
    <property type="project" value="UniProtKB-UniRule"/>
</dbReference>
<dbReference type="InterPro" id="IPR005809">
    <property type="entry name" value="Succ_CoA_ligase-like_bsu"/>
</dbReference>
<dbReference type="GO" id="GO:0042709">
    <property type="term" value="C:succinate-CoA ligase complex"/>
    <property type="evidence" value="ECO:0007669"/>
    <property type="project" value="TreeGrafter"/>
</dbReference>
<comment type="cofactor">
    <cofactor evidence="8">
        <name>Mg(2+)</name>
        <dbReference type="ChEBI" id="CHEBI:18420"/>
    </cofactor>
    <text evidence="8">Binds 1 Mg(2+) ion per subunit.</text>
</comment>
<name>A0A5P0YTD8_9ACTN</name>
<reference evidence="10" key="3">
    <citation type="journal article" name="Syst. Appl. Microbiol.">
        <title>Streptomyces alkaliterrae sp. nov., isolated from an alkaline soil, and emended descriptions of Streptomyces alkaliphilus, Streptomyces calidiresistens and Streptomyces durbertensis.</title>
        <authorList>
            <person name="Swiecimska M."/>
            <person name="Golinska P."/>
            <person name="Nouioui I."/>
            <person name="Wypij M."/>
            <person name="Rai M."/>
            <person name="Sangal V."/>
            <person name="Goodfellow M."/>
        </authorList>
    </citation>
    <scope>NUCLEOTIDE SEQUENCE</scope>
    <source>
        <strain evidence="10">OF3</strain>
        <strain evidence="11">OF8</strain>
    </source>
</reference>
<dbReference type="GO" id="GO:0005829">
    <property type="term" value="C:cytosol"/>
    <property type="evidence" value="ECO:0007669"/>
    <property type="project" value="TreeGrafter"/>
</dbReference>
<comment type="function">
    <text evidence="8">Succinyl-CoA synthetase functions in the citric acid cycle (TCA), coupling the hydrolysis of succinyl-CoA to the synthesis of either ATP or GTP and thus represents the only step of substrate-level phosphorylation in the TCA. The beta subunit provides nucleotide specificity of the enzyme and binds the substrate succinate, while the binding sites for coenzyme A and phosphate are found in the alpha subunit.</text>
</comment>
<comment type="catalytic activity">
    <reaction evidence="8">
        <text>GTP + succinate + CoA = succinyl-CoA + GDP + phosphate</text>
        <dbReference type="Rhea" id="RHEA:22120"/>
        <dbReference type="ChEBI" id="CHEBI:30031"/>
        <dbReference type="ChEBI" id="CHEBI:37565"/>
        <dbReference type="ChEBI" id="CHEBI:43474"/>
        <dbReference type="ChEBI" id="CHEBI:57287"/>
        <dbReference type="ChEBI" id="CHEBI:57292"/>
        <dbReference type="ChEBI" id="CHEBI:58189"/>
    </reaction>
</comment>
<dbReference type="FunFam" id="3.30.1490.20:FF:000014">
    <property type="entry name" value="Succinate--CoA ligase [ADP-forming] subunit beta"/>
    <property type="match status" value="1"/>
</dbReference>
<keyword evidence="7 8" id="KW-0460">Magnesium</keyword>
<feature type="binding site" evidence="8">
    <location>
        <position position="45"/>
    </location>
    <ligand>
        <name>ATP</name>
        <dbReference type="ChEBI" id="CHEBI:30616"/>
    </ligand>
</feature>
<dbReference type="Gene3D" id="3.30.470.20">
    <property type="entry name" value="ATP-grasp fold, B domain"/>
    <property type="match status" value="1"/>
</dbReference>
<accession>A0A5P0YTD8</accession>
<dbReference type="GO" id="GO:0004775">
    <property type="term" value="F:succinate-CoA ligase (ADP-forming) activity"/>
    <property type="evidence" value="ECO:0007669"/>
    <property type="project" value="UniProtKB-UniRule"/>
</dbReference>
<dbReference type="InterPro" id="IPR005811">
    <property type="entry name" value="SUCC_ACL_C"/>
</dbReference>
<evidence type="ECO:0000256" key="1">
    <source>
        <dbReference type="ARBA" id="ARBA00009182"/>
    </source>
</evidence>
<dbReference type="EMBL" id="JABJXA010000034">
    <property type="protein sequence ID" value="MBB1258828.1"/>
    <property type="molecule type" value="Genomic_DNA"/>
</dbReference>
<evidence type="ECO:0000313" key="12">
    <source>
        <dbReference type="EMBL" id="MQS03538.1"/>
    </source>
</evidence>
<dbReference type="FunFam" id="3.30.470.20:FF:000002">
    <property type="entry name" value="Succinate--CoA ligase [ADP-forming] subunit beta"/>
    <property type="match status" value="1"/>
</dbReference>
<feature type="binding site" evidence="8">
    <location>
        <position position="94"/>
    </location>
    <ligand>
        <name>ATP</name>
        <dbReference type="ChEBI" id="CHEBI:30616"/>
    </ligand>
</feature>
<dbReference type="AlphaFoldDB" id="A0A5P0YTD8"/>
<dbReference type="Proteomes" id="UP000517765">
    <property type="component" value="Unassembled WGS sequence"/>
</dbReference>
<dbReference type="InterPro" id="IPR013650">
    <property type="entry name" value="ATP-grasp_succ-CoA_synth-type"/>
</dbReference>
<dbReference type="Proteomes" id="UP000320857">
    <property type="component" value="Unassembled WGS sequence"/>
</dbReference>
<dbReference type="SUPFAM" id="SSF56059">
    <property type="entry name" value="Glutathione synthetase ATP-binding domain-like"/>
    <property type="match status" value="1"/>
</dbReference>
<keyword evidence="13" id="KW-1185">Reference proteome</keyword>
<evidence type="ECO:0000259" key="9">
    <source>
        <dbReference type="PROSITE" id="PS50975"/>
    </source>
</evidence>
<reference evidence="12 13" key="1">
    <citation type="submission" date="2019-10" db="EMBL/GenBank/DDBJ databases">
        <title>Streptomyces sp. nov., a novel actinobacterium isolated from alkaline environment.</title>
        <authorList>
            <person name="Golinska P."/>
        </authorList>
    </citation>
    <scope>NUCLEOTIDE SEQUENCE [LARGE SCALE GENOMIC DNA]</scope>
    <source>
        <strain evidence="12 13">OF1</strain>
    </source>
</reference>
<dbReference type="NCBIfam" id="TIGR01016">
    <property type="entry name" value="sucCoAbeta"/>
    <property type="match status" value="1"/>
</dbReference>
<comment type="caution">
    <text evidence="8">Lacks conserved residue(s) required for the propagation of feature annotation.</text>
</comment>
<comment type="subunit">
    <text evidence="8">Heterotetramer of two alpha and two beta subunits.</text>
</comment>
<dbReference type="PROSITE" id="PS01217">
    <property type="entry name" value="SUCCINYL_COA_LIG_3"/>
    <property type="match status" value="1"/>
</dbReference>
<dbReference type="FunFam" id="3.40.50.261:FF:000007">
    <property type="entry name" value="Succinate--CoA ligase [ADP-forming] subunit beta"/>
    <property type="match status" value="1"/>
</dbReference>
<evidence type="ECO:0000313" key="14">
    <source>
        <dbReference type="Proteomes" id="UP000517765"/>
    </source>
</evidence>
<feature type="binding site" evidence="8">
    <location>
        <position position="99"/>
    </location>
    <ligand>
        <name>ATP</name>
        <dbReference type="ChEBI" id="CHEBI:30616"/>
    </ligand>
</feature>
<dbReference type="Gene3D" id="3.40.50.261">
    <property type="entry name" value="Succinyl-CoA synthetase domains"/>
    <property type="match status" value="1"/>
</dbReference>
<keyword evidence="3 8" id="KW-0436">Ligase</keyword>